<dbReference type="EMBL" id="CYRX01000025">
    <property type="protein sequence ID" value="CUH60231.1"/>
    <property type="molecule type" value="Genomic_DNA"/>
</dbReference>
<dbReference type="RefSeq" id="WP_233486435.1">
    <property type="nucleotide sequence ID" value="NZ_CYRX01000025.1"/>
</dbReference>
<accession>A0A0P1FJ20</accession>
<dbReference type="Proteomes" id="UP000051298">
    <property type="component" value="Unassembled WGS sequence"/>
</dbReference>
<evidence type="ECO:0000313" key="2">
    <source>
        <dbReference type="Proteomes" id="UP000051298"/>
    </source>
</evidence>
<dbReference type="AlphaFoldDB" id="A0A0P1FJ20"/>
<name>A0A0P1FJ20_9RHOB</name>
<reference evidence="1 2" key="1">
    <citation type="submission" date="2015-09" db="EMBL/GenBank/DDBJ databases">
        <authorList>
            <consortium name="Swine Surveillance"/>
        </authorList>
    </citation>
    <scope>NUCLEOTIDE SEQUENCE [LARGE SCALE GENOMIC DNA]</scope>
    <source>
        <strain evidence="1 2">CECT 5294</strain>
    </source>
</reference>
<evidence type="ECO:0000313" key="1">
    <source>
        <dbReference type="EMBL" id="CUH60231.1"/>
    </source>
</evidence>
<organism evidence="1 2">
    <name type="scientific">Thalassobacter stenotrophicus</name>
    <dbReference type="NCBI Taxonomy" id="266809"/>
    <lineage>
        <taxon>Bacteria</taxon>
        <taxon>Pseudomonadati</taxon>
        <taxon>Pseudomonadota</taxon>
        <taxon>Alphaproteobacteria</taxon>
        <taxon>Rhodobacterales</taxon>
        <taxon>Roseobacteraceae</taxon>
        <taxon>Thalassobacter</taxon>
    </lineage>
</organism>
<proteinExistence type="predicted"/>
<sequence>MIPELPLNLVSRLDRRLATAVTATTSPFTGTQEVQDWGGEWWEYQVTLALMKPADGRRLSAFFAALGGSRGRFLFHDPSIEPPGQTGEGVVAANNQTGNALLTMGWLSERPLLKAGDFFSLGQDAATRLYQVTEDVSSDATGEATLRFVPRLRSSPPAGAELNVGRPKAVLRLNEPVSAQVGRAGKYQITFSAREAL</sequence>
<protein>
    <submittedName>
        <fullName evidence="1">Uncharacterized protein</fullName>
    </submittedName>
</protein>
<gene>
    <name evidence="1" type="ORF">THS5294_01520</name>
</gene>